<name>A0ABR2VE91_9PEZI</name>
<feature type="compositionally biased region" description="Polar residues" evidence="1">
    <location>
        <begin position="256"/>
        <end position="269"/>
    </location>
</feature>
<evidence type="ECO:0000313" key="3">
    <source>
        <dbReference type="Proteomes" id="UP001408356"/>
    </source>
</evidence>
<sequence>MSTRTFYSEHIRLQHAQKQWALESQRSEATRLFARVRSLNLQPGDIVFLKPVEEFDILENNCLVKTGYLPERAAGHPVIILEHKSGSTHAIVTTISAYSSGEWNHNLAPWKQECHSSKMSWDFRAFEGSERPDKRRSALQLEGGKLMPKPQVSWVYTKCAFVVPITALKNYNKSRTRLRMTQQSLDDLRGQMYRAPHIKDLTNDPQLSYAFVDGAIKAPGTATSTGPPWGCRRECHDRQAGGRWHASPRRPAQLAPWQQASWRSTQVAR</sequence>
<evidence type="ECO:0000313" key="2">
    <source>
        <dbReference type="EMBL" id="KAK9424770.1"/>
    </source>
</evidence>
<accession>A0ABR2VE91</accession>
<comment type="caution">
    <text evidence="2">The sequence shown here is derived from an EMBL/GenBank/DDBJ whole genome shotgun (WGS) entry which is preliminary data.</text>
</comment>
<gene>
    <name evidence="2" type="ORF">SUNI508_13489</name>
</gene>
<protein>
    <submittedName>
        <fullName evidence="2">Uncharacterized protein</fullName>
    </submittedName>
</protein>
<dbReference type="Proteomes" id="UP001408356">
    <property type="component" value="Unassembled WGS sequence"/>
</dbReference>
<evidence type="ECO:0000256" key="1">
    <source>
        <dbReference type="SAM" id="MobiDB-lite"/>
    </source>
</evidence>
<proteinExistence type="predicted"/>
<keyword evidence="3" id="KW-1185">Reference proteome</keyword>
<organism evidence="2 3">
    <name type="scientific">Seiridium unicorne</name>
    <dbReference type="NCBI Taxonomy" id="138068"/>
    <lineage>
        <taxon>Eukaryota</taxon>
        <taxon>Fungi</taxon>
        <taxon>Dikarya</taxon>
        <taxon>Ascomycota</taxon>
        <taxon>Pezizomycotina</taxon>
        <taxon>Sordariomycetes</taxon>
        <taxon>Xylariomycetidae</taxon>
        <taxon>Amphisphaeriales</taxon>
        <taxon>Sporocadaceae</taxon>
        <taxon>Seiridium</taxon>
    </lineage>
</organism>
<reference evidence="2 3" key="1">
    <citation type="journal article" date="2024" name="J. Plant Pathol.">
        <title>Sequence and assembly of the genome of Seiridium unicorne, isolate CBS 538.82, causal agent of cypress canker disease.</title>
        <authorList>
            <person name="Scali E."/>
            <person name="Rocca G.D."/>
            <person name="Danti R."/>
            <person name="Garbelotto M."/>
            <person name="Barberini S."/>
            <person name="Baroncelli R."/>
            <person name="Emiliani G."/>
        </authorList>
    </citation>
    <scope>NUCLEOTIDE SEQUENCE [LARGE SCALE GENOMIC DNA]</scope>
    <source>
        <strain evidence="2 3">BM-138-508</strain>
    </source>
</reference>
<feature type="region of interest" description="Disordered" evidence="1">
    <location>
        <begin position="240"/>
        <end position="269"/>
    </location>
</feature>
<dbReference type="EMBL" id="JARVKF010000032">
    <property type="protein sequence ID" value="KAK9424770.1"/>
    <property type="molecule type" value="Genomic_DNA"/>
</dbReference>